<evidence type="ECO:0000256" key="1">
    <source>
        <dbReference type="SAM" id="MobiDB-lite"/>
    </source>
</evidence>
<accession>A0A5J9SJ02</accession>
<dbReference type="Proteomes" id="UP000324897">
    <property type="component" value="Unassembled WGS sequence"/>
</dbReference>
<reference evidence="2 3" key="1">
    <citation type="journal article" date="2019" name="Sci. Rep.">
        <title>A high-quality genome of Eragrostis curvula grass provides insights into Poaceae evolution and supports new strategies to enhance forage quality.</title>
        <authorList>
            <person name="Carballo J."/>
            <person name="Santos B.A.C.M."/>
            <person name="Zappacosta D."/>
            <person name="Garbus I."/>
            <person name="Selva J.P."/>
            <person name="Gallo C.A."/>
            <person name="Diaz A."/>
            <person name="Albertini E."/>
            <person name="Caccamo M."/>
            <person name="Echenique V."/>
        </authorList>
    </citation>
    <scope>NUCLEOTIDE SEQUENCE [LARGE SCALE GENOMIC DNA]</scope>
    <source>
        <strain evidence="3">cv. Victoria</strain>
        <tissue evidence="2">Leaf</tissue>
    </source>
</reference>
<dbReference type="AlphaFoldDB" id="A0A5J9SJ02"/>
<dbReference type="EMBL" id="RWGY01000786">
    <property type="protein sequence ID" value="TVT98949.1"/>
    <property type="molecule type" value="Genomic_DNA"/>
</dbReference>
<name>A0A5J9SJ02_9POAL</name>
<proteinExistence type="predicted"/>
<protein>
    <submittedName>
        <fullName evidence="2">Uncharacterized protein</fullName>
    </submittedName>
</protein>
<sequence>MKKYPHSPAAIPGSIRSRSARSKSGGSPRCLTPDWSHLLRPWSHELADRRRPGKRDKEDGGRLCRPTPCRIFPRRHLLHSLSSLPRRGKLMTEGSGNLFYQDSLLRFRTHELDKKQANVASRIRGQQGAAKGKYGLLIGCLGLPAWNFWWQAARSAIAVVAGARTGEKQEDGMESWRRLVS</sequence>
<feature type="non-terminal residue" evidence="2">
    <location>
        <position position="1"/>
    </location>
</feature>
<evidence type="ECO:0000313" key="2">
    <source>
        <dbReference type="EMBL" id="TVT98949.1"/>
    </source>
</evidence>
<feature type="compositionally biased region" description="Low complexity" evidence="1">
    <location>
        <begin position="13"/>
        <end position="27"/>
    </location>
</feature>
<feature type="region of interest" description="Disordered" evidence="1">
    <location>
        <begin position="1"/>
        <end position="33"/>
    </location>
</feature>
<organism evidence="2 3">
    <name type="scientific">Eragrostis curvula</name>
    <name type="common">weeping love grass</name>
    <dbReference type="NCBI Taxonomy" id="38414"/>
    <lineage>
        <taxon>Eukaryota</taxon>
        <taxon>Viridiplantae</taxon>
        <taxon>Streptophyta</taxon>
        <taxon>Embryophyta</taxon>
        <taxon>Tracheophyta</taxon>
        <taxon>Spermatophyta</taxon>
        <taxon>Magnoliopsida</taxon>
        <taxon>Liliopsida</taxon>
        <taxon>Poales</taxon>
        <taxon>Poaceae</taxon>
        <taxon>PACMAD clade</taxon>
        <taxon>Chloridoideae</taxon>
        <taxon>Eragrostideae</taxon>
        <taxon>Eragrostidinae</taxon>
        <taxon>Eragrostis</taxon>
    </lineage>
</organism>
<comment type="caution">
    <text evidence="2">The sequence shown here is derived from an EMBL/GenBank/DDBJ whole genome shotgun (WGS) entry which is preliminary data.</text>
</comment>
<gene>
    <name evidence="2" type="ORF">EJB05_55762</name>
</gene>
<dbReference type="Gramene" id="TVT98949">
    <property type="protein sequence ID" value="TVT98949"/>
    <property type="gene ID" value="EJB05_55762"/>
</dbReference>
<keyword evidence="3" id="KW-1185">Reference proteome</keyword>
<evidence type="ECO:0000313" key="3">
    <source>
        <dbReference type="Proteomes" id="UP000324897"/>
    </source>
</evidence>